<dbReference type="Pfam" id="PF00271">
    <property type="entry name" value="Helicase_C"/>
    <property type="match status" value="1"/>
</dbReference>
<dbReference type="AlphaFoldDB" id="A0A6J6FK76"/>
<dbReference type="PANTHER" id="PTHR47964:SF1">
    <property type="entry name" value="ATP-DEPENDENT DNA HELICASE HOMOLOG RECG, CHLOROPLASTIC"/>
    <property type="match status" value="1"/>
</dbReference>
<organism evidence="4">
    <name type="scientific">freshwater metagenome</name>
    <dbReference type="NCBI Taxonomy" id="449393"/>
    <lineage>
        <taxon>unclassified sequences</taxon>
        <taxon>metagenomes</taxon>
        <taxon>ecological metagenomes</taxon>
    </lineage>
</organism>
<dbReference type="InterPro" id="IPR047112">
    <property type="entry name" value="RecG/Mfd"/>
</dbReference>
<dbReference type="SUPFAM" id="SSF52540">
    <property type="entry name" value="P-loop containing nucleoside triphosphate hydrolases"/>
    <property type="match status" value="1"/>
</dbReference>
<dbReference type="GO" id="GO:0016787">
    <property type="term" value="F:hydrolase activity"/>
    <property type="evidence" value="ECO:0007669"/>
    <property type="project" value="UniProtKB-KW"/>
</dbReference>
<dbReference type="InterPro" id="IPR027417">
    <property type="entry name" value="P-loop_NTPase"/>
</dbReference>
<evidence type="ECO:0000259" key="3">
    <source>
        <dbReference type="PROSITE" id="PS51194"/>
    </source>
</evidence>
<dbReference type="Gene3D" id="3.40.50.300">
    <property type="entry name" value="P-loop containing nucleotide triphosphate hydrolases"/>
    <property type="match status" value="1"/>
</dbReference>
<dbReference type="GO" id="GO:0006281">
    <property type="term" value="P:DNA repair"/>
    <property type="evidence" value="ECO:0007669"/>
    <property type="project" value="InterPro"/>
</dbReference>
<dbReference type="PROSITE" id="PS51194">
    <property type="entry name" value="HELICASE_CTER"/>
    <property type="match status" value="1"/>
</dbReference>
<evidence type="ECO:0000256" key="1">
    <source>
        <dbReference type="ARBA" id="ARBA00022801"/>
    </source>
</evidence>
<keyword evidence="2" id="KW-0547">Nucleotide-binding</keyword>
<keyword evidence="2" id="KW-0067">ATP-binding</keyword>
<dbReference type="InterPro" id="IPR001650">
    <property type="entry name" value="Helicase_C-like"/>
</dbReference>
<evidence type="ECO:0000313" key="4">
    <source>
        <dbReference type="EMBL" id="CAB4587383.1"/>
    </source>
</evidence>
<dbReference type="InterPro" id="IPR045562">
    <property type="entry name" value="RecG_dom3_C"/>
</dbReference>
<dbReference type="SMART" id="SM00490">
    <property type="entry name" value="HELICc"/>
    <property type="match status" value="1"/>
</dbReference>
<dbReference type="EMBL" id="CAEZUH010000009">
    <property type="protein sequence ID" value="CAB4587383.1"/>
    <property type="molecule type" value="Genomic_DNA"/>
</dbReference>
<name>A0A6J6FK76_9ZZZZ</name>
<keyword evidence="2" id="KW-0347">Helicase</keyword>
<feature type="domain" description="Helicase C-terminal" evidence="3">
    <location>
        <begin position="10"/>
        <end position="191"/>
    </location>
</feature>
<gene>
    <name evidence="4" type="ORF">UFOPK1798_00214</name>
</gene>
<dbReference type="Pfam" id="PF19833">
    <property type="entry name" value="RecG_dom3_C"/>
    <property type="match status" value="1"/>
</dbReference>
<evidence type="ECO:0000256" key="2">
    <source>
        <dbReference type="ARBA" id="ARBA00022806"/>
    </source>
</evidence>
<dbReference type="PANTHER" id="PTHR47964">
    <property type="entry name" value="ATP-DEPENDENT DNA HELICASE HOMOLOG RECG, CHLOROPLASTIC"/>
    <property type="match status" value="1"/>
</dbReference>
<dbReference type="GO" id="GO:0003678">
    <property type="term" value="F:DNA helicase activity"/>
    <property type="evidence" value="ECO:0007669"/>
    <property type="project" value="TreeGrafter"/>
</dbReference>
<keyword evidence="1" id="KW-0378">Hydrolase</keyword>
<accession>A0A6J6FK76</accession>
<protein>
    <submittedName>
        <fullName evidence="4">Unannotated protein</fullName>
    </submittedName>
</protein>
<reference evidence="4" key="1">
    <citation type="submission" date="2020-05" db="EMBL/GenBank/DDBJ databases">
        <authorList>
            <person name="Chiriac C."/>
            <person name="Salcher M."/>
            <person name="Ghai R."/>
            <person name="Kavagutti S V."/>
        </authorList>
    </citation>
    <scope>NUCLEOTIDE SEQUENCE</scope>
</reference>
<proteinExistence type="predicted"/>
<sequence length="264" mass="29365">MISVLEKPHFLSRAWQRVKEEVAKGHQVYIVAPRISNPNKKLSEREIAAALLLGEEYLDNEQMVAVEELAPELATGDLKGLKIAVLHGRQPSDLKEQTMAAFSQGQIDVLIATTVIEVGVDVPNASMMVIMDADRFGVSQLHQLRGRVGRGKVPGLCLLVSNASEESQSMQRLNAVASTLDGFELARIDLEQRKEGDVLGRSQSGGKSHLRLLRVLRDEELIDRAKEMANKILSIDPKLNKLPELRDEIEKLRIDEAARFMDKS</sequence>